<dbReference type="RefSeq" id="WP_147081473.1">
    <property type="nucleotide sequence ID" value="NZ_BJZT01000041.1"/>
</dbReference>
<dbReference type="SUPFAM" id="SSF52096">
    <property type="entry name" value="ClpP/crotonase"/>
    <property type="match status" value="1"/>
</dbReference>
<dbReference type="EMBL" id="BJZT01000041">
    <property type="protein sequence ID" value="GEP01299.1"/>
    <property type="molecule type" value="Genomic_DNA"/>
</dbReference>
<dbReference type="PROSITE" id="PS51257">
    <property type="entry name" value="PROKAR_LIPOPROTEIN"/>
    <property type="match status" value="1"/>
</dbReference>
<sequence>MAGAWRVVRGIGLAGLALACLGAGTVVQAHLRSGAEPAETGLFGIYARLSLELESRLGTDLPGPETRIVLGPGGRDVRLYGELTEGAGARLERLLAENPRAERIHLTSEGGLVDEGEAIGAAIARHRLATYVPDFCVSACTLAFVRGRERYVMAATRLGFHAPYEAGLFGQVFRADGAPERAAYIAAGVSAEFADAALRVDSQDMWFPDAGRLLDAGVATSIVEPSRFPDSTLDDGDDLAHARATVLRNLDLLHAFEARAPRVVDGIAAWYLDSYRSGLSEADAFEGLKRLAARSLSRAMRGADDRSLVALGRHLLRAMERSRTTPATCAAIGADGNLVLARQALRQEEGRKGETEDLAARALVGRALAQADRPTPEPDALTLADDALRPLSSPPPSECTGLRAAYAEALARPQREAAATLRGLINPTAAPRPQLEASARP</sequence>
<accession>A0A512IUI5</accession>
<dbReference type="InterPro" id="IPR029045">
    <property type="entry name" value="ClpP/crotonase-like_dom_sf"/>
</dbReference>
<organism evidence="2 3">
    <name type="scientific">Methylobacterium haplocladii</name>
    <dbReference type="NCBI Taxonomy" id="1176176"/>
    <lineage>
        <taxon>Bacteria</taxon>
        <taxon>Pseudomonadati</taxon>
        <taxon>Pseudomonadota</taxon>
        <taxon>Alphaproteobacteria</taxon>
        <taxon>Hyphomicrobiales</taxon>
        <taxon>Methylobacteriaceae</taxon>
        <taxon>Methylobacterium</taxon>
    </lineage>
</organism>
<feature type="region of interest" description="Disordered" evidence="1">
    <location>
        <begin position="421"/>
        <end position="441"/>
    </location>
</feature>
<protein>
    <submittedName>
        <fullName evidence="2">Uncharacterized protein</fullName>
    </submittedName>
</protein>
<evidence type="ECO:0000313" key="3">
    <source>
        <dbReference type="Proteomes" id="UP000321258"/>
    </source>
</evidence>
<dbReference type="AlphaFoldDB" id="A0A512IUI5"/>
<dbReference type="OrthoDB" id="5936191at2"/>
<name>A0A512IUI5_9HYPH</name>
<dbReference type="Proteomes" id="UP000321258">
    <property type="component" value="Unassembled WGS sequence"/>
</dbReference>
<evidence type="ECO:0000313" key="2">
    <source>
        <dbReference type="EMBL" id="GEP01299.1"/>
    </source>
</evidence>
<reference evidence="2 3" key="1">
    <citation type="submission" date="2019-07" db="EMBL/GenBank/DDBJ databases">
        <title>Whole genome shotgun sequence of Methylobacterium haplocladii NBRC 107714.</title>
        <authorList>
            <person name="Hosoyama A."/>
            <person name="Uohara A."/>
            <person name="Ohji S."/>
            <person name="Ichikawa N."/>
        </authorList>
    </citation>
    <scope>NUCLEOTIDE SEQUENCE [LARGE SCALE GENOMIC DNA]</scope>
    <source>
        <strain evidence="2 3">NBRC 107714</strain>
    </source>
</reference>
<dbReference type="Gene3D" id="3.90.226.10">
    <property type="entry name" value="2-enoyl-CoA Hydratase, Chain A, domain 1"/>
    <property type="match status" value="1"/>
</dbReference>
<proteinExistence type="predicted"/>
<gene>
    <name evidence="2" type="ORF">MHA02_36860</name>
</gene>
<keyword evidence="3" id="KW-1185">Reference proteome</keyword>
<evidence type="ECO:0000256" key="1">
    <source>
        <dbReference type="SAM" id="MobiDB-lite"/>
    </source>
</evidence>
<comment type="caution">
    <text evidence="2">The sequence shown here is derived from an EMBL/GenBank/DDBJ whole genome shotgun (WGS) entry which is preliminary data.</text>
</comment>